<keyword evidence="2" id="KW-1185">Reference proteome</keyword>
<dbReference type="Gene3D" id="2.10.220.10">
    <property type="entry name" value="Hormone Receptor, Insulin-like Growth Factor Receptor 1, Chain A, domain 2"/>
    <property type="match status" value="1"/>
</dbReference>
<dbReference type="InterPro" id="IPR009030">
    <property type="entry name" value="Growth_fac_rcpt_cys_sf"/>
</dbReference>
<dbReference type="EMBL" id="RRYP01000081">
    <property type="protein sequence ID" value="TNV88065.1"/>
    <property type="molecule type" value="Genomic_DNA"/>
</dbReference>
<dbReference type="InterPro" id="IPR006212">
    <property type="entry name" value="Furin_repeat"/>
</dbReference>
<gene>
    <name evidence="1" type="ORF">FGO68_gene15727</name>
</gene>
<dbReference type="Proteomes" id="UP000785679">
    <property type="component" value="Unassembled WGS sequence"/>
</dbReference>
<dbReference type="SUPFAM" id="SSF57184">
    <property type="entry name" value="Growth factor receptor domain"/>
    <property type="match status" value="1"/>
</dbReference>
<protein>
    <submittedName>
        <fullName evidence="1">Uncharacterized protein</fullName>
    </submittedName>
</protein>
<evidence type="ECO:0000313" key="1">
    <source>
        <dbReference type="EMBL" id="TNV88065.1"/>
    </source>
</evidence>
<organism evidence="1 2">
    <name type="scientific">Halteria grandinella</name>
    <dbReference type="NCBI Taxonomy" id="5974"/>
    <lineage>
        <taxon>Eukaryota</taxon>
        <taxon>Sar</taxon>
        <taxon>Alveolata</taxon>
        <taxon>Ciliophora</taxon>
        <taxon>Intramacronucleata</taxon>
        <taxon>Spirotrichea</taxon>
        <taxon>Stichotrichia</taxon>
        <taxon>Sporadotrichida</taxon>
        <taxon>Halteriidae</taxon>
        <taxon>Halteria</taxon>
    </lineage>
</organism>
<dbReference type="CDD" id="cd00064">
    <property type="entry name" value="FU"/>
    <property type="match status" value="1"/>
</dbReference>
<sequence>MFIRQLHPWVSQIYLRRRQQSIITHYQVIVLTKREDLRYQLDFSYPKLPHQQWMKKVSNISNYKISTLIQSSIGEFQQVISLRQLRFCQPLTQDDCQLERLGDNLYDEPVCLLCRQGYIVYNKKCVKKCPPGTYYSLEPMSQELKAKNISNQKQVNQNAHHLTLQPILPSVPQGSQ</sequence>
<dbReference type="OrthoDB" id="297693at2759"/>
<accession>A0A8J8P8P3</accession>
<name>A0A8J8P8P3_HALGN</name>
<dbReference type="AlphaFoldDB" id="A0A8J8P8P3"/>
<comment type="caution">
    <text evidence="1">The sequence shown here is derived from an EMBL/GenBank/DDBJ whole genome shotgun (WGS) entry which is preliminary data.</text>
</comment>
<evidence type="ECO:0000313" key="2">
    <source>
        <dbReference type="Proteomes" id="UP000785679"/>
    </source>
</evidence>
<reference evidence="1" key="1">
    <citation type="submission" date="2019-06" db="EMBL/GenBank/DDBJ databases">
        <authorList>
            <person name="Zheng W."/>
        </authorList>
    </citation>
    <scope>NUCLEOTIDE SEQUENCE</scope>
    <source>
        <strain evidence="1">QDHG01</strain>
    </source>
</reference>
<proteinExistence type="predicted"/>